<dbReference type="EMBL" id="LCFP01000004">
    <property type="protein sequence ID" value="KKS97995.1"/>
    <property type="molecule type" value="Genomic_DNA"/>
</dbReference>
<proteinExistence type="predicted"/>
<dbReference type="InterPro" id="IPR001375">
    <property type="entry name" value="Peptidase_S9_cat"/>
</dbReference>
<protein>
    <submittedName>
        <fullName evidence="2">Peptidase</fullName>
    </submittedName>
</protein>
<sequence>MVEATDKIKALVLWAPTSARVSDNARFYGGRRPVANNNQGTESASPIDFLNYISTPVSLHQGLFDTEVDPAWSKELNEALKQAGKQVEYFEYPGQDHNFRNLGWAQISARSLQFFDKYLK</sequence>
<evidence type="ECO:0000259" key="1">
    <source>
        <dbReference type="Pfam" id="PF00326"/>
    </source>
</evidence>
<feature type="domain" description="Peptidase S9 prolyl oligopeptidase catalytic" evidence="1">
    <location>
        <begin position="35"/>
        <end position="120"/>
    </location>
</feature>
<dbReference type="InterPro" id="IPR029058">
    <property type="entry name" value="AB_hydrolase_fold"/>
</dbReference>
<organism evidence="2 3">
    <name type="scientific">Candidatus Gottesmanbacteria bacterium GW2011_GWA2_43_14</name>
    <dbReference type="NCBI Taxonomy" id="1618443"/>
    <lineage>
        <taxon>Bacteria</taxon>
        <taxon>Candidatus Gottesmaniibacteriota</taxon>
    </lineage>
</organism>
<evidence type="ECO:0000313" key="2">
    <source>
        <dbReference type="EMBL" id="KKS97995.1"/>
    </source>
</evidence>
<dbReference type="GO" id="GO:0006508">
    <property type="term" value="P:proteolysis"/>
    <property type="evidence" value="ECO:0007669"/>
    <property type="project" value="InterPro"/>
</dbReference>
<dbReference type="SUPFAM" id="SSF53474">
    <property type="entry name" value="alpha/beta-Hydrolases"/>
    <property type="match status" value="1"/>
</dbReference>
<name>A0A0G1DJE9_9BACT</name>
<dbReference type="Gene3D" id="3.40.50.1820">
    <property type="entry name" value="alpha/beta hydrolase"/>
    <property type="match status" value="1"/>
</dbReference>
<dbReference type="STRING" id="1618443.UV73_C0004G0137"/>
<comment type="caution">
    <text evidence="2">The sequence shown here is derived from an EMBL/GenBank/DDBJ whole genome shotgun (WGS) entry which is preliminary data.</text>
</comment>
<dbReference type="GO" id="GO:0008236">
    <property type="term" value="F:serine-type peptidase activity"/>
    <property type="evidence" value="ECO:0007669"/>
    <property type="project" value="InterPro"/>
</dbReference>
<dbReference type="Pfam" id="PF00326">
    <property type="entry name" value="Peptidase_S9"/>
    <property type="match status" value="1"/>
</dbReference>
<accession>A0A0G1DJE9</accession>
<dbReference type="AlphaFoldDB" id="A0A0G1DJE9"/>
<reference evidence="2 3" key="1">
    <citation type="journal article" date="2015" name="Nature">
        <title>rRNA introns, odd ribosomes, and small enigmatic genomes across a large radiation of phyla.</title>
        <authorList>
            <person name="Brown C.T."/>
            <person name="Hug L.A."/>
            <person name="Thomas B.C."/>
            <person name="Sharon I."/>
            <person name="Castelle C.J."/>
            <person name="Singh A."/>
            <person name="Wilkins M.J."/>
            <person name="Williams K.H."/>
            <person name="Banfield J.F."/>
        </authorList>
    </citation>
    <scope>NUCLEOTIDE SEQUENCE [LARGE SCALE GENOMIC DNA]</scope>
</reference>
<evidence type="ECO:0000313" key="3">
    <source>
        <dbReference type="Proteomes" id="UP000034894"/>
    </source>
</evidence>
<dbReference type="Proteomes" id="UP000034894">
    <property type="component" value="Unassembled WGS sequence"/>
</dbReference>
<gene>
    <name evidence="2" type="ORF">UV73_C0004G0137</name>
</gene>